<dbReference type="InterPro" id="IPR027417">
    <property type="entry name" value="P-loop_NTPase"/>
</dbReference>
<evidence type="ECO:0000313" key="6">
    <source>
        <dbReference type="Proteomes" id="UP000002301"/>
    </source>
</evidence>
<dbReference type="InterPro" id="IPR050835">
    <property type="entry name" value="ABC_transporter_sub-D"/>
</dbReference>
<dbReference type="Gene3D" id="3.40.50.300">
    <property type="entry name" value="P-loop containing nucleotide triphosphate hydrolases"/>
    <property type="match status" value="1"/>
</dbReference>
<gene>
    <name evidence="5" type="ordered locus">Oant_4652</name>
</gene>
<evidence type="ECO:0000256" key="3">
    <source>
        <dbReference type="ARBA" id="ARBA00022989"/>
    </source>
</evidence>
<accession>A6X869</accession>
<evidence type="ECO:0000256" key="1">
    <source>
        <dbReference type="ARBA" id="ARBA00022448"/>
    </source>
</evidence>
<dbReference type="SUPFAM" id="SSF52540">
    <property type="entry name" value="P-loop containing nucleoside triphosphate hydrolases"/>
    <property type="match status" value="1"/>
</dbReference>
<keyword evidence="6" id="KW-1185">Reference proteome</keyword>
<dbReference type="KEGG" id="oan:Oant_4652"/>
<keyword evidence="2" id="KW-0812">Transmembrane</keyword>
<evidence type="ECO:0000256" key="4">
    <source>
        <dbReference type="ARBA" id="ARBA00023136"/>
    </source>
</evidence>
<protein>
    <submittedName>
        <fullName evidence="5">ABC-type uncharacterized transport system permease and ATPase components-like protein</fullName>
    </submittedName>
</protein>
<evidence type="ECO:0000256" key="2">
    <source>
        <dbReference type="ARBA" id="ARBA00022692"/>
    </source>
</evidence>
<proteinExistence type="predicted"/>
<dbReference type="PANTHER" id="PTHR11384">
    <property type="entry name" value="ATP-BINDING CASSETTE, SUB-FAMILY D MEMBER"/>
    <property type="match status" value="1"/>
</dbReference>
<keyword evidence="4" id="KW-0472">Membrane</keyword>
<dbReference type="HOGENOM" id="CLU_1155499_0_0_5"/>
<sequence>MLDWNGPVTEVLTLATMEAAASHTMLSFKTTHDGSVVFKDIEVRCNVFGPSVLGTLELSERTVDVKTGETVMFTGSAANLRTIVLTLAQNWPWGSGTIALPADADTLFLSRDTWLPEESIGSVLEYPDDPRTDNMEVYRKALKTVGLERLSEQLEKPFRWDRLLNHEDQMRLSFARLLIRRPRCVVMDDTFEGLDTQTAAALCSILREQFAPTTLYFGTSQVFLDSFSPRVIEIRGKELQ</sequence>
<dbReference type="AlphaFoldDB" id="A6X869"/>
<reference evidence="5 6" key="1">
    <citation type="journal article" date="2011" name="J. Bacteriol.">
        <title>Genome of Ochrobactrum anthropi ATCC 49188 T, a versatile opportunistic pathogen and symbiont of several eukaryotic hosts.</title>
        <authorList>
            <person name="Chain P.S."/>
            <person name="Lang D.M."/>
            <person name="Comerci D.J."/>
            <person name="Malfatti S.A."/>
            <person name="Vergez L.M."/>
            <person name="Shin M."/>
            <person name="Ugalde R.A."/>
            <person name="Garcia E."/>
            <person name="Tolmasky M.E."/>
        </authorList>
    </citation>
    <scope>NUCLEOTIDE SEQUENCE [LARGE SCALE GENOMIC DNA]</scope>
    <source>
        <strain evidence="6">ATCC 49188 / DSM 6882 / CCUG 24695 / JCM 21032 / LMG 3331 / NBRC 15819 / NCTC 12168 / Alc 37</strain>
    </source>
</reference>
<dbReference type="PANTHER" id="PTHR11384:SF59">
    <property type="entry name" value="LYSOSOMAL COBALAMIN TRANSPORTER ABCD4"/>
    <property type="match status" value="1"/>
</dbReference>
<keyword evidence="5" id="KW-0614">Plasmid</keyword>
<dbReference type="Proteomes" id="UP000002301">
    <property type="component" value="Plasmid pOANT03"/>
</dbReference>
<keyword evidence="3" id="KW-1133">Transmembrane helix</keyword>
<geneLocation type="plasmid" evidence="5 6">
    <name>pOANT03</name>
</geneLocation>
<organism evidence="5 6">
    <name type="scientific">Brucella anthropi (strain ATCC 49188 / DSM 6882 / CCUG 24695 / JCM 21032 / LMG 3331 / NBRC 15819 / NCTC 12168 / Alc 37)</name>
    <name type="common">Ochrobactrum anthropi</name>
    <dbReference type="NCBI Taxonomy" id="439375"/>
    <lineage>
        <taxon>Bacteria</taxon>
        <taxon>Pseudomonadati</taxon>
        <taxon>Pseudomonadota</taxon>
        <taxon>Alphaproteobacteria</taxon>
        <taxon>Hyphomicrobiales</taxon>
        <taxon>Brucellaceae</taxon>
        <taxon>Brucella/Ochrobactrum group</taxon>
        <taxon>Brucella</taxon>
    </lineage>
</organism>
<evidence type="ECO:0000313" key="5">
    <source>
        <dbReference type="EMBL" id="ABS17423.1"/>
    </source>
</evidence>
<dbReference type="GO" id="GO:0005886">
    <property type="term" value="C:plasma membrane"/>
    <property type="evidence" value="ECO:0007669"/>
    <property type="project" value="TreeGrafter"/>
</dbReference>
<dbReference type="EMBL" id="CP000762">
    <property type="protein sequence ID" value="ABS17423.1"/>
    <property type="molecule type" value="Genomic_DNA"/>
</dbReference>
<dbReference type="RefSeq" id="WP_011983036.1">
    <property type="nucleotide sequence ID" value="NC_009671.1"/>
</dbReference>
<keyword evidence="1" id="KW-0813">Transport</keyword>
<name>A6X869_BRUA4</name>
<dbReference type="PhylomeDB" id="A6X869"/>